<dbReference type="Proteomes" id="UP000426246">
    <property type="component" value="Chromosome"/>
</dbReference>
<dbReference type="AlphaFoldDB" id="A0A6B8RP02"/>
<dbReference type="KEGG" id="ppsc:EHS13_20235"/>
<dbReference type="RefSeq" id="WP_155702148.1">
    <property type="nucleotide sequence ID" value="NZ_CP034235.1"/>
</dbReference>
<gene>
    <name evidence="1" type="ORF">EHS13_20235</name>
</gene>
<dbReference type="OrthoDB" id="2918946at2"/>
<sequence>MTQLYADSDSNGNILGFYADDVHTPEQIPETAIEITHEEWQSCLEYPGKWIVVNGALALDLVNYPPPYVEPEPLPPTPEQLRIAQLEEENETIKADGLMTMEAIAEVYEMILNMQGGE</sequence>
<dbReference type="EMBL" id="CP034235">
    <property type="protein sequence ID" value="QGQ97048.1"/>
    <property type="molecule type" value="Genomic_DNA"/>
</dbReference>
<evidence type="ECO:0000313" key="1">
    <source>
        <dbReference type="EMBL" id="QGQ97048.1"/>
    </source>
</evidence>
<name>A0A6B8RP02_9BACL</name>
<organism evidence="1 2">
    <name type="scientific">Paenibacillus psychroresistens</name>
    <dbReference type="NCBI Taxonomy" id="1778678"/>
    <lineage>
        <taxon>Bacteria</taxon>
        <taxon>Bacillati</taxon>
        <taxon>Bacillota</taxon>
        <taxon>Bacilli</taxon>
        <taxon>Bacillales</taxon>
        <taxon>Paenibacillaceae</taxon>
        <taxon>Paenibacillus</taxon>
    </lineage>
</organism>
<protein>
    <submittedName>
        <fullName evidence="1">Uncharacterized protein</fullName>
    </submittedName>
</protein>
<reference evidence="2" key="1">
    <citation type="submission" date="2018-11" db="EMBL/GenBank/DDBJ databases">
        <title>Complete genome sequence of Paenibacillus sp. ML311-T8.</title>
        <authorList>
            <person name="Nam Y.-D."/>
            <person name="Kang J."/>
            <person name="Chung W.-H."/>
            <person name="Park Y.S."/>
        </authorList>
    </citation>
    <scope>NUCLEOTIDE SEQUENCE [LARGE SCALE GENOMIC DNA]</scope>
    <source>
        <strain evidence="2">ML311-T8</strain>
    </source>
</reference>
<evidence type="ECO:0000313" key="2">
    <source>
        <dbReference type="Proteomes" id="UP000426246"/>
    </source>
</evidence>
<keyword evidence="2" id="KW-1185">Reference proteome</keyword>
<accession>A0A6B8RP02</accession>
<proteinExistence type="predicted"/>